<accession>A0A0G4ENJ0</accession>
<evidence type="ECO:0000256" key="14">
    <source>
        <dbReference type="ARBA" id="ARBA00023136"/>
    </source>
</evidence>
<gene>
    <name evidence="20" type="ORF">Vbra_2871</name>
</gene>
<evidence type="ECO:0000313" key="20">
    <source>
        <dbReference type="EMBL" id="CEL99163.1"/>
    </source>
</evidence>
<feature type="transmembrane region" description="Helical" evidence="19">
    <location>
        <begin position="295"/>
        <end position="315"/>
    </location>
</feature>
<dbReference type="GO" id="GO:0016757">
    <property type="term" value="F:glycosyltransferase activity"/>
    <property type="evidence" value="ECO:0007669"/>
    <property type="project" value="UniProtKB-KW"/>
</dbReference>
<keyword evidence="7" id="KW-0328">Glycosyltransferase</keyword>
<evidence type="ECO:0000256" key="11">
    <source>
        <dbReference type="ARBA" id="ARBA00022824"/>
    </source>
</evidence>
<evidence type="ECO:0000313" key="21">
    <source>
        <dbReference type="Proteomes" id="UP000041254"/>
    </source>
</evidence>
<feature type="transmembrane region" description="Helical" evidence="19">
    <location>
        <begin position="104"/>
        <end position="123"/>
    </location>
</feature>
<evidence type="ECO:0000256" key="1">
    <source>
        <dbReference type="ARBA" id="ARBA00001946"/>
    </source>
</evidence>
<keyword evidence="12" id="KW-0460">Magnesium</keyword>
<keyword evidence="8" id="KW-0808">Transferase</keyword>
<evidence type="ECO:0000256" key="9">
    <source>
        <dbReference type="ARBA" id="ARBA00022692"/>
    </source>
</evidence>
<dbReference type="GO" id="GO:0006488">
    <property type="term" value="P:dolichol-linked oligosaccharide biosynthetic process"/>
    <property type="evidence" value="ECO:0007669"/>
    <property type="project" value="InterPro"/>
</dbReference>
<feature type="transmembrane region" description="Helical" evidence="19">
    <location>
        <begin position="77"/>
        <end position="98"/>
    </location>
</feature>
<feature type="transmembrane region" description="Helical" evidence="19">
    <location>
        <begin position="271"/>
        <end position="289"/>
    </location>
</feature>
<evidence type="ECO:0000256" key="10">
    <source>
        <dbReference type="ARBA" id="ARBA00022723"/>
    </source>
</evidence>
<evidence type="ECO:0000256" key="7">
    <source>
        <dbReference type="ARBA" id="ARBA00022676"/>
    </source>
</evidence>
<keyword evidence="14 19" id="KW-0472">Membrane</keyword>
<dbReference type="CDD" id="cd06855">
    <property type="entry name" value="GT_GPT_euk"/>
    <property type="match status" value="1"/>
</dbReference>
<dbReference type="Pfam" id="PF00953">
    <property type="entry name" value="Glycos_transf_4"/>
    <property type="match status" value="1"/>
</dbReference>
<dbReference type="Proteomes" id="UP000041254">
    <property type="component" value="Unassembled WGS sequence"/>
</dbReference>
<evidence type="ECO:0000256" key="13">
    <source>
        <dbReference type="ARBA" id="ARBA00022989"/>
    </source>
</evidence>
<evidence type="ECO:0000256" key="5">
    <source>
        <dbReference type="ARBA" id="ARBA00013225"/>
    </source>
</evidence>
<dbReference type="VEuPathDB" id="CryptoDB:Vbra_2871"/>
<evidence type="ECO:0000256" key="6">
    <source>
        <dbReference type="ARBA" id="ARBA00017659"/>
    </source>
</evidence>
<dbReference type="InParanoid" id="A0A0G4ENJ0"/>
<comment type="cofactor">
    <cofactor evidence="1">
        <name>Mg(2+)</name>
        <dbReference type="ChEBI" id="CHEBI:18420"/>
    </cofactor>
</comment>
<comment type="subcellular location">
    <subcellularLocation>
        <location evidence="2">Endoplasmic reticulum membrane</location>
        <topology evidence="2">Multi-pass membrane protein</topology>
    </subcellularLocation>
</comment>
<evidence type="ECO:0000256" key="16">
    <source>
        <dbReference type="ARBA" id="ARBA00033238"/>
    </source>
</evidence>
<feature type="transmembrane region" description="Helical" evidence="19">
    <location>
        <begin position="207"/>
        <end position="225"/>
    </location>
</feature>
<evidence type="ECO:0000256" key="17">
    <source>
        <dbReference type="ARBA" id="ARBA00044717"/>
    </source>
</evidence>
<dbReference type="PANTHER" id="PTHR10571:SF0">
    <property type="entry name" value="UDP-N-ACETYLGLUCOSAMINE--DOLICHYL-PHOSPHATE N-ACETYLGLUCOSAMINEPHOSPHOTRANSFERASE"/>
    <property type="match status" value="1"/>
</dbReference>
<comment type="similarity">
    <text evidence="4">Belongs to the glycosyltransferase 4 family.</text>
</comment>
<evidence type="ECO:0000256" key="4">
    <source>
        <dbReference type="ARBA" id="ARBA00009317"/>
    </source>
</evidence>
<protein>
    <recommendedName>
        <fullName evidence="6">UDP-N-acetylglucosamine--dolichyl-phosphate N-acetylglucosaminephosphotransferase</fullName>
        <ecNumber evidence="5">2.7.8.15</ecNumber>
    </recommendedName>
    <alternativeName>
        <fullName evidence="15">GlcNAc-1-P transferase</fullName>
    </alternativeName>
    <alternativeName>
        <fullName evidence="16">N-acetylglucosamine-1-phosphate transferase</fullName>
    </alternativeName>
</protein>
<keyword evidence="21" id="KW-1185">Reference proteome</keyword>
<feature type="transmembrane region" description="Helical" evidence="19">
    <location>
        <begin position="29"/>
        <end position="48"/>
    </location>
</feature>
<dbReference type="GO" id="GO:0005789">
    <property type="term" value="C:endoplasmic reticulum membrane"/>
    <property type="evidence" value="ECO:0007669"/>
    <property type="project" value="UniProtKB-SubCell"/>
</dbReference>
<dbReference type="OrthoDB" id="10262326at2759"/>
<evidence type="ECO:0000256" key="12">
    <source>
        <dbReference type="ARBA" id="ARBA00022842"/>
    </source>
</evidence>
<dbReference type="EMBL" id="CDMY01000275">
    <property type="protein sequence ID" value="CEL99163.1"/>
    <property type="molecule type" value="Genomic_DNA"/>
</dbReference>
<dbReference type="GO" id="GO:0046872">
    <property type="term" value="F:metal ion binding"/>
    <property type="evidence" value="ECO:0007669"/>
    <property type="project" value="UniProtKB-KW"/>
</dbReference>
<dbReference type="AlphaFoldDB" id="A0A0G4ENJ0"/>
<organism evidence="20 21">
    <name type="scientific">Vitrella brassicaformis (strain CCMP3155)</name>
    <dbReference type="NCBI Taxonomy" id="1169540"/>
    <lineage>
        <taxon>Eukaryota</taxon>
        <taxon>Sar</taxon>
        <taxon>Alveolata</taxon>
        <taxon>Colpodellida</taxon>
        <taxon>Vitrellaceae</taxon>
        <taxon>Vitrella</taxon>
    </lineage>
</organism>
<dbReference type="PANTHER" id="PTHR10571">
    <property type="entry name" value="UDP-N-ACETYLGLUCOSAMINE--DOLICHYL-PHOSPHATE N-ACETYLGLUCOSAMINEPHOSPHOTRANSFERASE"/>
    <property type="match status" value="1"/>
</dbReference>
<evidence type="ECO:0000256" key="2">
    <source>
        <dbReference type="ARBA" id="ARBA00004477"/>
    </source>
</evidence>
<name>A0A0G4ENJ0_VITBC</name>
<evidence type="ECO:0000256" key="15">
    <source>
        <dbReference type="ARBA" id="ARBA00029567"/>
    </source>
</evidence>
<comment type="catalytic activity">
    <reaction evidence="18">
        <text>a di-trans,poly-cis-dolichyl phosphate + UDP-N-acetyl-alpha-D-glucosamine = an N-acetyl-alpha-D-glucosaminyl-diphospho-di-trans,poly-cis-dolichol + UMP</text>
        <dbReference type="Rhea" id="RHEA:13289"/>
        <dbReference type="Rhea" id="RHEA-COMP:19498"/>
        <dbReference type="Rhea" id="RHEA-COMP:19507"/>
        <dbReference type="ChEBI" id="CHEBI:57683"/>
        <dbReference type="ChEBI" id="CHEBI:57705"/>
        <dbReference type="ChEBI" id="CHEBI:57865"/>
        <dbReference type="ChEBI" id="CHEBI:58427"/>
        <dbReference type="EC" id="2.7.8.15"/>
    </reaction>
    <physiologicalReaction direction="left-to-right" evidence="18">
        <dbReference type="Rhea" id="RHEA:13290"/>
    </physiologicalReaction>
</comment>
<dbReference type="UniPathway" id="UPA00378"/>
<evidence type="ECO:0000256" key="18">
    <source>
        <dbReference type="ARBA" id="ARBA00045078"/>
    </source>
</evidence>
<sequence>MEWMLVTGLLAALWVGVDVVLLGSPYLFQIMYSQFLSVVGFILTYNLIPPFAEKLKARGLFGKDLNKPGKDVPVPEALGIIPGTVFLVCVILSQFMFSSDAVKLLEYNAGLLSICFMILLGFVDDVIDLAWRYKLMLPTFASLPLLIAYRGSTSILIPKWIASLMSIPHLINLGYFYHLYMGLLAIFCTNSINILAGVNGLEVGQSVVITVATILHNLLELFWSVEDGTADDNPFASMHLFSLLISFPFLACSLGLLCHNWYPSRVFVGDTFTYFAGMFFAVAGILGHFNKTLLLLFIPQLLNTILSLPQLLGVIPCPRHRIPRCNPNTGLLEPTPNLTLLNFTLRLFGPMTEKRLVQILLLFQVLCCAGGLVIRHYSSLMFFFV</sequence>
<evidence type="ECO:0000256" key="3">
    <source>
        <dbReference type="ARBA" id="ARBA00004922"/>
    </source>
</evidence>
<dbReference type="EC" id="2.7.8.15" evidence="5"/>
<dbReference type="InterPro" id="IPR033895">
    <property type="entry name" value="GPT"/>
</dbReference>
<dbReference type="FunCoup" id="A0A0G4ENJ0">
    <property type="interactions" value="182"/>
</dbReference>
<evidence type="ECO:0000256" key="8">
    <source>
        <dbReference type="ARBA" id="ARBA00022679"/>
    </source>
</evidence>
<dbReference type="InterPro" id="IPR000715">
    <property type="entry name" value="Glycosyl_transferase_4"/>
</dbReference>
<comment type="pathway">
    <text evidence="3">Protein modification; protein glycosylation.</text>
</comment>
<keyword evidence="13 19" id="KW-1133">Transmembrane helix</keyword>
<dbReference type="PhylomeDB" id="A0A0G4ENJ0"/>
<reference evidence="20 21" key="1">
    <citation type="submission" date="2014-11" db="EMBL/GenBank/DDBJ databases">
        <authorList>
            <person name="Zhu J."/>
            <person name="Qi W."/>
            <person name="Song R."/>
        </authorList>
    </citation>
    <scope>NUCLEOTIDE SEQUENCE [LARGE SCALE GENOMIC DNA]</scope>
</reference>
<feature type="transmembrane region" description="Helical" evidence="19">
    <location>
        <begin position="356"/>
        <end position="377"/>
    </location>
</feature>
<keyword evidence="10" id="KW-0479">Metal-binding</keyword>
<feature type="transmembrane region" description="Helical" evidence="19">
    <location>
        <begin position="237"/>
        <end position="259"/>
    </location>
</feature>
<feature type="transmembrane region" description="Helical" evidence="19">
    <location>
        <begin position="177"/>
        <end position="195"/>
    </location>
</feature>
<dbReference type="STRING" id="1169540.A0A0G4ENJ0"/>
<dbReference type="GO" id="GO:0003975">
    <property type="term" value="F:UDP-N-acetylglucosamine-dolichyl-phosphate N-acetylglucosaminephosphotransferase activity"/>
    <property type="evidence" value="ECO:0007669"/>
    <property type="project" value="UniProtKB-EC"/>
</dbReference>
<keyword evidence="9 19" id="KW-0812">Transmembrane</keyword>
<keyword evidence="11" id="KW-0256">Endoplasmic reticulum</keyword>
<comment type="function">
    <text evidence="17">UDP-N-acetylglucosamine--dolichyl-phosphate N-acetylglucosaminephosphotransferase that operates in the biosynthetic pathway of dolichol-linked oligosaccharides, the glycan precursors employed in protein asparagine (N)-glycosylation. The assembly of dolichol-linked oligosaccharides begins on the cytosolic side of the endoplasmic reticulum membrane and finishes in its lumen. The sequential addition of sugars to dolichol pyrophosphate produces dolichol-linked oligosaccharides containing fourteen sugars, including two GlcNAcs, nine mannoses and three glucoses. Once assembled, the oligosaccharide is transferred from the lipid to nascent proteins by oligosaccharyltransferases. Catalyzes the initial step of dolichol-linked oligosaccharide biosynthesis, transfering GlcNAc-1-P from cytosolic UDP-GlcNAc onto the carrier lipid dolichyl phosphate (P-dolichol), yielding GlcNAc-P-P-dolichol embedded in the cytoplasmic leaflet of the endoplasmic reticulum membrane.</text>
</comment>
<dbReference type="OMA" id="LPHFNAR"/>
<proteinExistence type="inferred from homology"/>
<evidence type="ECO:0000256" key="19">
    <source>
        <dbReference type="SAM" id="Phobius"/>
    </source>
</evidence>